<dbReference type="AlphaFoldDB" id="A0A6J6JFC6"/>
<dbReference type="InterPro" id="IPR024775">
    <property type="entry name" value="DinB-like"/>
</dbReference>
<protein>
    <submittedName>
        <fullName evidence="2">Unannotated protein</fullName>
    </submittedName>
</protein>
<dbReference type="Pfam" id="PF12867">
    <property type="entry name" value="DinB_2"/>
    <property type="match status" value="1"/>
</dbReference>
<feature type="domain" description="DinB-like" evidence="1">
    <location>
        <begin position="29"/>
        <end position="168"/>
    </location>
</feature>
<accession>A0A6J6JFC6</accession>
<dbReference type="SUPFAM" id="SSF109854">
    <property type="entry name" value="DinB/YfiT-like putative metalloenzymes"/>
    <property type="match status" value="1"/>
</dbReference>
<sequence>MNRIEIETKLNDDRTWLLNTYTQLSETQLFGDLTPSEHDPSNFWSALDHLAHLALIERNFASMIRKHIAGEKNPVGLTHDKSGTPRTRDQIMASVHAMTEEWQIEHHGKSLEEVVALGASARAVTLQLLSELSDEQLEEKLPGAPWADGTIGGVLAANADHGRMHWKWAKDAGVHEH</sequence>
<name>A0A6J6JFC6_9ZZZZ</name>
<reference evidence="2" key="1">
    <citation type="submission" date="2020-05" db="EMBL/GenBank/DDBJ databases">
        <authorList>
            <person name="Chiriac C."/>
            <person name="Salcher M."/>
            <person name="Ghai R."/>
            <person name="Kavagutti S V."/>
        </authorList>
    </citation>
    <scope>NUCLEOTIDE SEQUENCE</scope>
</reference>
<gene>
    <name evidence="2" type="ORF">UFOPK2086_00592</name>
</gene>
<evidence type="ECO:0000259" key="1">
    <source>
        <dbReference type="Pfam" id="PF12867"/>
    </source>
</evidence>
<dbReference type="Gene3D" id="1.20.120.450">
    <property type="entry name" value="dinb family like domain"/>
    <property type="match status" value="1"/>
</dbReference>
<proteinExistence type="predicted"/>
<organism evidence="2">
    <name type="scientific">freshwater metagenome</name>
    <dbReference type="NCBI Taxonomy" id="449393"/>
    <lineage>
        <taxon>unclassified sequences</taxon>
        <taxon>metagenomes</taxon>
        <taxon>ecological metagenomes</taxon>
    </lineage>
</organism>
<evidence type="ECO:0000313" key="2">
    <source>
        <dbReference type="EMBL" id="CAB4635324.1"/>
    </source>
</evidence>
<dbReference type="InterPro" id="IPR034660">
    <property type="entry name" value="DinB/YfiT-like"/>
</dbReference>
<dbReference type="EMBL" id="CAEZVQ010000061">
    <property type="protein sequence ID" value="CAB4635324.1"/>
    <property type="molecule type" value="Genomic_DNA"/>
</dbReference>